<feature type="region of interest" description="Disordered" evidence="3">
    <location>
        <begin position="1"/>
        <end position="149"/>
    </location>
</feature>
<dbReference type="PANTHER" id="PTHR16771:SF0">
    <property type="entry name" value="26S PROTEASOME COMPLEX SUBUNIT SEM1"/>
    <property type="match status" value="1"/>
</dbReference>
<dbReference type="GO" id="GO:0005634">
    <property type="term" value="C:nucleus"/>
    <property type="evidence" value="ECO:0007669"/>
    <property type="project" value="UniProtKB-SubCell"/>
</dbReference>
<evidence type="ECO:0000313" key="6">
    <source>
        <dbReference type="Proteomes" id="UP000277212"/>
    </source>
</evidence>
<dbReference type="InterPro" id="IPR011009">
    <property type="entry name" value="Kinase-like_dom_sf"/>
</dbReference>
<evidence type="ECO:0000313" key="5">
    <source>
        <dbReference type="EMBL" id="RMJ13904.1"/>
    </source>
</evidence>
<dbReference type="Gene3D" id="1.10.510.10">
    <property type="entry name" value="Transferase(Phosphotransferase) domain 1"/>
    <property type="match status" value="1"/>
</dbReference>
<dbReference type="Pfam" id="PF05160">
    <property type="entry name" value="DSS1_SEM1"/>
    <property type="match status" value="1"/>
</dbReference>
<dbReference type="GO" id="GO:0000724">
    <property type="term" value="P:double-strand break repair via homologous recombination"/>
    <property type="evidence" value="ECO:0007669"/>
    <property type="project" value="TreeGrafter"/>
</dbReference>
<feature type="compositionally biased region" description="Basic and acidic residues" evidence="3">
    <location>
        <begin position="120"/>
        <end position="141"/>
    </location>
</feature>
<dbReference type="EMBL" id="NKUJ01000097">
    <property type="protein sequence ID" value="RMJ13904.1"/>
    <property type="molecule type" value="Genomic_DNA"/>
</dbReference>
<feature type="compositionally biased region" description="Acidic residues" evidence="3">
    <location>
        <begin position="558"/>
        <end position="567"/>
    </location>
</feature>
<proteinExistence type="inferred from homology"/>
<comment type="subcellular location">
    <subcellularLocation>
        <location evidence="2">Nucleus</location>
    </subcellularLocation>
</comment>
<gene>
    <name evidence="5" type="ORF">CDV36_006416</name>
</gene>
<dbReference type="Pfam" id="PF00069">
    <property type="entry name" value="Pkinase"/>
    <property type="match status" value="1"/>
</dbReference>
<dbReference type="PROSITE" id="PS50011">
    <property type="entry name" value="PROTEIN_KINASE_DOM"/>
    <property type="match status" value="1"/>
</dbReference>
<dbReference type="SUPFAM" id="SSF56112">
    <property type="entry name" value="Protein kinase-like (PK-like)"/>
    <property type="match status" value="1"/>
</dbReference>
<comment type="function">
    <text evidence="2">Component of the 26S proteasome, a multiprotein complex involved in the ATP-dependent degradation of ubiquitinated proteins.</text>
</comment>
<comment type="similarity">
    <text evidence="1 2">Belongs to the DSS1/SEM1 family.</text>
</comment>
<keyword evidence="2" id="KW-0539">Nucleus</keyword>
<dbReference type="GO" id="GO:0006406">
    <property type="term" value="P:mRNA export from nucleus"/>
    <property type="evidence" value="ECO:0007669"/>
    <property type="project" value="UniProtKB-UniRule"/>
</dbReference>
<feature type="domain" description="Protein kinase" evidence="4">
    <location>
        <begin position="178"/>
        <end position="507"/>
    </location>
</feature>
<dbReference type="OrthoDB" id="4062651at2759"/>
<name>A0A3M2S8M8_9HYPO</name>
<dbReference type="GO" id="GO:0008541">
    <property type="term" value="C:proteasome regulatory particle, lid subcomplex"/>
    <property type="evidence" value="ECO:0007669"/>
    <property type="project" value="UniProtKB-UniRule"/>
</dbReference>
<organism evidence="5 6">
    <name type="scientific">Fusarium kuroshium</name>
    <dbReference type="NCBI Taxonomy" id="2010991"/>
    <lineage>
        <taxon>Eukaryota</taxon>
        <taxon>Fungi</taxon>
        <taxon>Dikarya</taxon>
        <taxon>Ascomycota</taxon>
        <taxon>Pezizomycotina</taxon>
        <taxon>Sordariomycetes</taxon>
        <taxon>Hypocreomycetidae</taxon>
        <taxon>Hypocreales</taxon>
        <taxon>Nectriaceae</taxon>
        <taxon>Fusarium</taxon>
        <taxon>Fusarium solani species complex</taxon>
    </lineage>
</organism>
<dbReference type="CDD" id="cd13768">
    <property type="entry name" value="DSS1_Sem1"/>
    <property type="match status" value="1"/>
</dbReference>
<dbReference type="STRING" id="2010991.A0A3M2S8M8"/>
<feature type="region of interest" description="Disordered" evidence="3">
    <location>
        <begin position="486"/>
        <end position="569"/>
    </location>
</feature>
<comment type="caution">
    <text evidence="5">The sequence shown here is derived from an EMBL/GenBank/DDBJ whole genome shotgun (WGS) entry which is preliminary data.</text>
</comment>
<keyword evidence="2" id="KW-0647">Proteasome</keyword>
<reference evidence="5 6" key="1">
    <citation type="submission" date="2017-06" db="EMBL/GenBank/DDBJ databases">
        <title>Comparative genomic analysis of Ambrosia Fusariam Clade fungi.</title>
        <authorList>
            <person name="Stajich J.E."/>
            <person name="Carrillo J."/>
            <person name="Kijimoto T."/>
            <person name="Eskalen A."/>
            <person name="O'Donnell K."/>
            <person name="Kasson M."/>
        </authorList>
    </citation>
    <scope>NUCLEOTIDE SEQUENCE [LARGE SCALE GENOMIC DNA]</scope>
    <source>
        <strain evidence="5">UCR3666</strain>
    </source>
</reference>
<dbReference type="InterPro" id="IPR000719">
    <property type="entry name" value="Prot_kinase_dom"/>
</dbReference>
<dbReference type="GO" id="GO:0043248">
    <property type="term" value="P:proteasome assembly"/>
    <property type="evidence" value="ECO:0007669"/>
    <property type="project" value="UniProtKB-UniRule"/>
</dbReference>
<dbReference type="InterPro" id="IPR007834">
    <property type="entry name" value="DSS1_SEM1"/>
</dbReference>
<feature type="compositionally biased region" description="Basic and acidic residues" evidence="3">
    <location>
        <begin position="505"/>
        <end position="519"/>
    </location>
</feature>
<sequence length="586" mass="65401">MTTQDENTLKPASATTPDPSAVNASADIAGLDKQSQDGDDSNLSLSKCNPTLSTGDDVVIELPPTAKPPTAKPLTEGRDGNDDALSLSKLRSTVSTGDDAVVKPPLTAEPPTEGGGDGDDALRPNKESKLMNQHNGDEDCKSPSATELKPPAVNDFKDFTICNEVDELDDTDECVSTYTLVMIVDQDNYSAWIGTVNAPRDQVSLEQAVNCLSRIPDEAIYPPVTPGMQAIATCNFILDDDTWLKRPLIHAYSEKDPTNWTANAFLGEIKAHQLVEEHPHRSLVKFKACLEKDGLVVGILQKRYPTALNFRVEARSQPPYDATAFYDDIEAGLRHLHSLGFAHNDLNPSNVMVDAEDRLIIIDLGAARPLGQVLHQGGTPGWCDGYQMTSCVANDEIGLRLMKEYLQEHQKKNLPTLHHGRSLFRPRPILRLVRKAPAADLLLPHQRHRIVLIIIRHRPLPNSPFFFPFFPRQRLITNEIRRIIFPHETRTRNSPPPIMASSTDPKAEQDKPLEQKTEQKPATLGEDDEFEDFPVDDWPEDQTEASKNSGETKHLWEESWDDDDTSDDFSTQLKEELKKVEELKRR</sequence>
<dbReference type="PANTHER" id="PTHR16771">
    <property type="entry name" value="26 PROTEASOME COMPLEX SUBUNIT DSS1"/>
    <property type="match status" value="1"/>
</dbReference>
<evidence type="ECO:0000259" key="4">
    <source>
        <dbReference type="PROSITE" id="PS50011"/>
    </source>
</evidence>
<feature type="compositionally biased region" description="Acidic residues" evidence="3">
    <location>
        <begin position="525"/>
        <end position="543"/>
    </location>
</feature>
<accession>A0A3M2S8M8</accession>
<evidence type="ECO:0000256" key="3">
    <source>
        <dbReference type="SAM" id="MobiDB-lite"/>
    </source>
</evidence>
<evidence type="ECO:0000256" key="2">
    <source>
        <dbReference type="RuleBase" id="RU369057"/>
    </source>
</evidence>
<evidence type="ECO:0000256" key="1">
    <source>
        <dbReference type="ARBA" id="ARBA00034491"/>
    </source>
</evidence>
<dbReference type="GO" id="GO:0005524">
    <property type="term" value="F:ATP binding"/>
    <property type="evidence" value="ECO:0007669"/>
    <property type="project" value="InterPro"/>
</dbReference>
<dbReference type="SMART" id="SM01385">
    <property type="entry name" value="DSS1_SEM1"/>
    <property type="match status" value="1"/>
</dbReference>
<protein>
    <recommendedName>
        <fullName evidence="2">26S proteasome complex subunit SEM1</fullName>
    </recommendedName>
</protein>
<dbReference type="Proteomes" id="UP000277212">
    <property type="component" value="Unassembled WGS sequence"/>
</dbReference>
<dbReference type="GO" id="GO:0004672">
    <property type="term" value="F:protein kinase activity"/>
    <property type="evidence" value="ECO:0007669"/>
    <property type="project" value="InterPro"/>
</dbReference>
<dbReference type="AlphaFoldDB" id="A0A3M2S8M8"/>
<keyword evidence="6" id="KW-1185">Reference proteome</keyword>
<feature type="compositionally biased region" description="Polar residues" evidence="3">
    <location>
        <begin position="41"/>
        <end position="54"/>
    </location>
</feature>